<dbReference type="PANTHER" id="PTHR44366:SF1">
    <property type="entry name" value="UDP-N-ACETYLGLUCOSAMINE--PEPTIDE N-ACETYLGLUCOSAMINYLTRANSFERASE 110 KDA SUBUNIT"/>
    <property type="match status" value="1"/>
</dbReference>
<dbReference type="SMART" id="SM00028">
    <property type="entry name" value="TPR"/>
    <property type="match status" value="4"/>
</dbReference>
<dbReference type="InterPro" id="IPR011990">
    <property type="entry name" value="TPR-like_helical_dom_sf"/>
</dbReference>
<evidence type="ECO:0000313" key="1">
    <source>
        <dbReference type="EMBL" id="UXI65898.1"/>
    </source>
</evidence>
<dbReference type="Gene3D" id="1.10.1660.10">
    <property type="match status" value="1"/>
</dbReference>
<organism evidence="1 2">
    <name type="scientific">Tahibacter amnicola</name>
    <dbReference type="NCBI Taxonomy" id="2976241"/>
    <lineage>
        <taxon>Bacteria</taxon>
        <taxon>Pseudomonadati</taxon>
        <taxon>Pseudomonadota</taxon>
        <taxon>Gammaproteobacteria</taxon>
        <taxon>Lysobacterales</taxon>
        <taxon>Rhodanobacteraceae</taxon>
        <taxon>Tahibacter</taxon>
    </lineage>
</organism>
<dbReference type="InterPro" id="IPR009061">
    <property type="entry name" value="DNA-bd_dom_put_sf"/>
</dbReference>
<dbReference type="SUPFAM" id="SSF46955">
    <property type="entry name" value="Putative DNA-binding domain"/>
    <property type="match status" value="1"/>
</dbReference>
<dbReference type="InterPro" id="IPR019734">
    <property type="entry name" value="TPR_rpt"/>
</dbReference>
<dbReference type="Gene3D" id="1.25.40.10">
    <property type="entry name" value="Tetratricopeptide repeat domain"/>
    <property type="match status" value="1"/>
</dbReference>
<dbReference type="InterPro" id="IPR037919">
    <property type="entry name" value="OGT"/>
</dbReference>
<sequence length="282" mass="31060">MMKPEPSTHPYGVPDVERLLRLPRSTLRALIAAGFVTPARGPRNAYLFSFQDLIVLRTAQALSNAKVPQRRIMRALKLLRARLPDHLPLSQLSLQALADHVVVREGGARWHAESGQYVFSFEGEAAPVAVHTLQSPAMRSADAAIIADTSYAEGIALEEGATDAAERAYRRAIAADPTRLDARINLGHLLHANGRTEEAEATYRDALSACGNEATLLYNLAVLLDDLGRKPEAMRTYEAALREDAQLADGHYNLALLYEELGQPTRALRHMAHYRRLVQGAE</sequence>
<dbReference type="RefSeq" id="WP_261692893.1">
    <property type="nucleotide sequence ID" value="NZ_CP104694.1"/>
</dbReference>
<protein>
    <submittedName>
        <fullName evidence="1">Tetratricopeptide repeat protein</fullName>
    </submittedName>
</protein>
<keyword evidence="2" id="KW-1185">Reference proteome</keyword>
<name>A0ABY6B719_9GAMM</name>
<dbReference type="Pfam" id="PF14559">
    <property type="entry name" value="TPR_19"/>
    <property type="match status" value="1"/>
</dbReference>
<dbReference type="PANTHER" id="PTHR44366">
    <property type="entry name" value="UDP-N-ACETYLGLUCOSAMINE--PEPTIDE N-ACETYLGLUCOSAMINYLTRANSFERASE 110 KDA SUBUNIT"/>
    <property type="match status" value="1"/>
</dbReference>
<accession>A0ABY6B719</accession>
<dbReference type="Proteomes" id="UP001064632">
    <property type="component" value="Chromosome"/>
</dbReference>
<dbReference type="Pfam" id="PF13432">
    <property type="entry name" value="TPR_16"/>
    <property type="match status" value="1"/>
</dbReference>
<dbReference type="EMBL" id="CP104694">
    <property type="protein sequence ID" value="UXI65898.1"/>
    <property type="molecule type" value="Genomic_DNA"/>
</dbReference>
<dbReference type="SUPFAM" id="SSF48452">
    <property type="entry name" value="TPR-like"/>
    <property type="match status" value="1"/>
</dbReference>
<reference evidence="1" key="1">
    <citation type="submission" date="2022-09" db="EMBL/GenBank/DDBJ databases">
        <title>Tahibacter sp. nov., isolated from a fresh water.</title>
        <authorList>
            <person name="Baek J.H."/>
            <person name="Lee J.K."/>
            <person name="Kim J.M."/>
            <person name="Jeon C.O."/>
        </authorList>
    </citation>
    <scope>NUCLEOTIDE SEQUENCE</scope>
    <source>
        <strain evidence="1">W38</strain>
    </source>
</reference>
<gene>
    <name evidence="1" type="ORF">N4264_14140</name>
</gene>
<proteinExistence type="predicted"/>
<evidence type="ECO:0000313" key="2">
    <source>
        <dbReference type="Proteomes" id="UP001064632"/>
    </source>
</evidence>